<protein>
    <submittedName>
        <fullName evidence="2">RNA polymerase sigma factor, sigma-70 family</fullName>
    </submittedName>
</protein>
<feature type="domain" description="RNA polymerase sigma factor 70 region 4 type 2" evidence="1">
    <location>
        <begin position="112"/>
        <end position="162"/>
    </location>
</feature>
<dbReference type="InterPro" id="IPR036388">
    <property type="entry name" value="WH-like_DNA-bd_sf"/>
</dbReference>
<evidence type="ECO:0000313" key="2">
    <source>
        <dbReference type="EMBL" id="SHM81386.1"/>
    </source>
</evidence>
<dbReference type="AlphaFoldDB" id="A0A1M7LUH0"/>
<evidence type="ECO:0000259" key="1">
    <source>
        <dbReference type="Pfam" id="PF08281"/>
    </source>
</evidence>
<accession>A0A1M7LUH0</accession>
<proteinExistence type="predicted"/>
<dbReference type="EMBL" id="FRCT01000015">
    <property type="protein sequence ID" value="SHM81386.1"/>
    <property type="molecule type" value="Genomic_DNA"/>
</dbReference>
<dbReference type="RefSeq" id="WP_072952070.1">
    <property type="nucleotide sequence ID" value="NZ_FRCT01000015.1"/>
</dbReference>
<dbReference type="Gene3D" id="1.10.10.10">
    <property type="entry name" value="Winged helix-like DNA-binding domain superfamily/Winged helix DNA-binding domain"/>
    <property type="match status" value="1"/>
</dbReference>
<dbReference type="InterPro" id="IPR013249">
    <property type="entry name" value="RNA_pol_sigma70_r4_t2"/>
</dbReference>
<dbReference type="GO" id="GO:0006352">
    <property type="term" value="P:DNA-templated transcription initiation"/>
    <property type="evidence" value="ECO:0007669"/>
    <property type="project" value="InterPro"/>
</dbReference>
<sequence>MKRVNRHHKQDDTSVLELDTPIQNYKDTYGQEAYEQATSFYKSDEWKKVERDQLNSDRRYYENRKACSLEEYSEWESAEARKQRFQEPPAVALNAEKRVTNGFDDLFDDPVLREAMEALTKKQYRALYCSFKSELDTYEIAERMGTTVRAVQDLRRRALDKLRDEYISLYEEAKAFGYPGLVSYNYKRILSLFEQCKIIFMQKEAPVETAIRTGSSDKDPAA</sequence>
<dbReference type="InterPro" id="IPR013324">
    <property type="entry name" value="RNA_pol_sigma_r3/r4-like"/>
</dbReference>
<dbReference type="Pfam" id="PF08281">
    <property type="entry name" value="Sigma70_r4_2"/>
    <property type="match status" value="1"/>
</dbReference>
<gene>
    <name evidence="2" type="ORF">SAMN04487860_11558</name>
</gene>
<name>A0A1M7LUH0_RUMFL</name>
<dbReference type="SUPFAM" id="SSF88659">
    <property type="entry name" value="Sigma3 and sigma4 domains of RNA polymerase sigma factors"/>
    <property type="match status" value="1"/>
</dbReference>
<organism evidence="2 3">
    <name type="scientific">Ruminococcus flavefaciens</name>
    <dbReference type="NCBI Taxonomy" id="1265"/>
    <lineage>
        <taxon>Bacteria</taxon>
        <taxon>Bacillati</taxon>
        <taxon>Bacillota</taxon>
        <taxon>Clostridia</taxon>
        <taxon>Eubacteriales</taxon>
        <taxon>Oscillospiraceae</taxon>
        <taxon>Ruminococcus</taxon>
    </lineage>
</organism>
<dbReference type="GO" id="GO:0003677">
    <property type="term" value="F:DNA binding"/>
    <property type="evidence" value="ECO:0007669"/>
    <property type="project" value="InterPro"/>
</dbReference>
<dbReference type="GO" id="GO:0016987">
    <property type="term" value="F:sigma factor activity"/>
    <property type="evidence" value="ECO:0007669"/>
    <property type="project" value="InterPro"/>
</dbReference>
<evidence type="ECO:0000313" key="3">
    <source>
        <dbReference type="Proteomes" id="UP000184394"/>
    </source>
</evidence>
<reference evidence="2 3" key="1">
    <citation type="submission" date="2016-11" db="EMBL/GenBank/DDBJ databases">
        <authorList>
            <person name="Jaros S."/>
            <person name="Januszkiewicz K."/>
            <person name="Wedrychowicz H."/>
        </authorList>
    </citation>
    <scope>NUCLEOTIDE SEQUENCE [LARGE SCALE GENOMIC DNA]</scope>
    <source>
        <strain evidence="2 3">Y1</strain>
    </source>
</reference>
<dbReference type="Proteomes" id="UP000184394">
    <property type="component" value="Unassembled WGS sequence"/>
</dbReference>
<dbReference type="OrthoDB" id="1819968at2"/>